<keyword evidence="4" id="KW-1003">Cell membrane</keyword>
<dbReference type="PANTHER" id="PTHR44936">
    <property type="entry name" value="SENSOR PROTEIN CREC"/>
    <property type="match status" value="1"/>
</dbReference>
<dbReference type="PROSITE" id="PS50109">
    <property type="entry name" value="HIS_KIN"/>
    <property type="match status" value="1"/>
</dbReference>
<evidence type="ECO:0000256" key="4">
    <source>
        <dbReference type="ARBA" id="ARBA00022475"/>
    </source>
</evidence>
<evidence type="ECO:0000256" key="5">
    <source>
        <dbReference type="ARBA" id="ARBA00022519"/>
    </source>
</evidence>
<dbReference type="RefSeq" id="WP_069321685.1">
    <property type="nucleotide sequence ID" value="NZ_MDDS01000068.1"/>
</dbReference>
<comment type="caution">
    <text evidence="19">The sequence shown here is derived from an EMBL/GenBank/DDBJ whole genome shotgun (WGS) entry which is preliminary data.</text>
</comment>
<evidence type="ECO:0000256" key="14">
    <source>
        <dbReference type="ARBA" id="ARBA00023136"/>
    </source>
</evidence>
<dbReference type="InterPro" id="IPR050980">
    <property type="entry name" value="2C_sensor_his_kinase"/>
</dbReference>
<feature type="domain" description="HAMP" evidence="18">
    <location>
        <begin position="198"/>
        <end position="250"/>
    </location>
</feature>
<evidence type="ECO:0000313" key="19">
    <source>
        <dbReference type="EMBL" id="ODP36419.1"/>
    </source>
</evidence>
<evidence type="ECO:0000256" key="11">
    <source>
        <dbReference type="ARBA" id="ARBA00022840"/>
    </source>
</evidence>
<keyword evidence="8 16" id="KW-0812">Transmembrane</keyword>
<evidence type="ECO:0000256" key="13">
    <source>
        <dbReference type="ARBA" id="ARBA00023012"/>
    </source>
</evidence>
<dbReference type="PRINTS" id="PR00344">
    <property type="entry name" value="BCTRLSENSOR"/>
</dbReference>
<dbReference type="SMART" id="SM00388">
    <property type="entry name" value="HisKA"/>
    <property type="match status" value="1"/>
</dbReference>
<evidence type="ECO:0000256" key="10">
    <source>
        <dbReference type="ARBA" id="ARBA00022777"/>
    </source>
</evidence>
<keyword evidence="10 19" id="KW-0418">Kinase</keyword>
<dbReference type="GO" id="GO:0005886">
    <property type="term" value="C:plasma membrane"/>
    <property type="evidence" value="ECO:0007669"/>
    <property type="project" value="UniProtKB-SubCell"/>
</dbReference>
<dbReference type="GO" id="GO:0000155">
    <property type="term" value="F:phosphorelay sensor kinase activity"/>
    <property type="evidence" value="ECO:0007669"/>
    <property type="project" value="InterPro"/>
</dbReference>
<dbReference type="AlphaFoldDB" id="A0A1E3LRM6"/>
<dbReference type="PROSITE" id="PS50885">
    <property type="entry name" value="HAMP"/>
    <property type="match status" value="1"/>
</dbReference>
<keyword evidence="14 16" id="KW-0472">Membrane</keyword>
<evidence type="ECO:0000256" key="1">
    <source>
        <dbReference type="ARBA" id="ARBA00000085"/>
    </source>
</evidence>
<dbReference type="InterPro" id="IPR003660">
    <property type="entry name" value="HAMP_dom"/>
</dbReference>
<dbReference type="Gene3D" id="3.30.565.10">
    <property type="entry name" value="Histidine kinase-like ATPase, C-terminal domain"/>
    <property type="match status" value="1"/>
</dbReference>
<feature type="transmembrane region" description="Helical" evidence="16">
    <location>
        <begin position="12"/>
        <end position="33"/>
    </location>
</feature>
<reference evidence="19 20" key="1">
    <citation type="submission" date="2016-08" db="EMBL/GenBank/DDBJ databases">
        <title>Draft genome of the agarase producing Sphingomonas sp. MCT13.</title>
        <authorList>
            <person name="D'Andrea M.M."/>
            <person name="Rossolini G.M."/>
            <person name="Thaller M.C."/>
        </authorList>
    </citation>
    <scope>NUCLEOTIDE SEQUENCE [LARGE SCALE GENOMIC DNA]</scope>
    <source>
        <strain evidence="19 20">MCT13</strain>
    </source>
</reference>
<evidence type="ECO:0000259" key="18">
    <source>
        <dbReference type="PROSITE" id="PS50885"/>
    </source>
</evidence>
<evidence type="ECO:0000256" key="16">
    <source>
        <dbReference type="SAM" id="Phobius"/>
    </source>
</evidence>
<dbReference type="SUPFAM" id="SSF47384">
    <property type="entry name" value="Homodimeric domain of signal transducing histidine kinase"/>
    <property type="match status" value="1"/>
</dbReference>
<keyword evidence="13" id="KW-0902">Two-component regulatory system</keyword>
<feature type="domain" description="Histidine kinase" evidence="17">
    <location>
        <begin position="258"/>
        <end position="456"/>
    </location>
</feature>
<keyword evidence="20" id="KW-1185">Reference proteome</keyword>
<dbReference type="Pfam" id="PF02518">
    <property type="entry name" value="HATPase_c"/>
    <property type="match status" value="1"/>
</dbReference>
<dbReference type="InterPro" id="IPR036890">
    <property type="entry name" value="HATPase_C_sf"/>
</dbReference>
<dbReference type="InterPro" id="IPR004358">
    <property type="entry name" value="Sig_transdc_His_kin-like_C"/>
</dbReference>
<dbReference type="InterPro" id="IPR003594">
    <property type="entry name" value="HATPase_dom"/>
</dbReference>
<name>A0A1E3LRM6_9SPHN</name>
<dbReference type="EC" id="2.7.13.3" evidence="3"/>
<evidence type="ECO:0000256" key="2">
    <source>
        <dbReference type="ARBA" id="ARBA00004429"/>
    </source>
</evidence>
<evidence type="ECO:0000256" key="3">
    <source>
        <dbReference type="ARBA" id="ARBA00012438"/>
    </source>
</evidence>
<dbReference type="CDD" id="cd00082">
    <property type="entry name" value="HisKA"/>
    <property type="match status" value="1"/>
</dbReference>
<accession>A0A1E3LRM6</accession>
<evidence type="ECO:0000256" key="6">
    <source>
        <dbReference type="ARBA" id="ARBA00022553"/>
    </source>
</evidence>
<keyword evidence="7" id="KW-0808">Transferase</keyword>
<evidence type="ECO:0000256" key="8">
    <source>
        <dbReference type="ARBA" id="ARBA00022692"/>
    </source>
</evidence>
<dbReference type="STRING" id="1888892.BFL28_05290"/>
<dbReference type="GO" id="GO:0005524">
    <property type="term" value="F:ATP binding"/>
    <property type="evidence" value="ECO:0007669"/>
    <property type="project" value="UniProtKB-KW"/>
</dbReference>
<sequence length="456" mass="49740">MRRILPTSLTGQIALLVALALFVAQAINFALILRERRQSQYLQVTAPTITRMVDAAERLRDGRFRNPPEARNQRDGARGRLRLEQANPIPAGLPRRSDVENGIRQGLREANLTVGSIVTGVKRIDPSDARFARMNVLRAERMKRLGAELLVAVEIPGRGWLTLTAGWPRGDGDLIWRLIAQTLILYIAVLIPVLWVGARVGRPLRKLAGAARDFHPSTPATPIEERGPGDVRAVIAAYNLMSRRVTAMLDEKDQMLGAIGHDLRTPLAALRVRIESVEDDEDRARMADTIDEMNKTLDDILSLARLGRPSESPTETDLSALIDAVVADFHDLGQPVDYEEGERLILRVRPALMRRAVRNLIENAVKYGGGAEVALKQDAASVRIEVADRGPGIPAEQIAAVFDPFTRLDASRNRSTGGVGLGLTLARAIVREAGGDISLGNRDGGGLCAVISLPRG</sequence>
<feature type="transmembrane region" description="Helical" evidence="16">
    <location>
        <begin position="174"/>
        <end position="196"/>
    </location>
</feature>
<proteinExistence type="predicted"/>
<evidence type="ECO:0000256" key="7">
    <source>
        <dbReference type="ARBA" id="ARBA00022679"/>
    </source>
</evidence>
<comment type="catalytic activity">
    <reaction evidence="1">
        <text>ATP + protein L-histidine = ADP + protein N-phospho-L-histidine.</text>
        <dbReference type="EC" id="2.7.13.3"/>
    </reaction>
</comment>
<organism evidence="19 20">
    <name type="scientific">Sphingomonas turrisvirgatae</name>
    <dbReference type="NCBI Taxonomy" id="1888892"/>
    <lineage>
        <taxon>Bacteria</taxon>
        <taxon>Pseudomonadati</taxon>
        <taxon>Pseudomonadota</taxon>
        <taxon>Alphaproteobacteria</taxon>
        <taxon>Sphingomonadales</taxon>
        <taxon>Sphingomonadaceae</taxon>
        <taxon>Sphingomonas</taxon>
    </lineage>
</organism>
<keyword evidence="5" id="KW-0997">Cell inner membrane</keyword>
<dbReference type="Proteomes" id="UP000094487">
    <property type="component" value="Unassembled WGS sequence"/>
</dbReference>
<evidence type="ECO:0000256" key="9">
    <source>
        <dbReference type="ARBA" id="ARBA00022741"/>
    </source>
</evidence>
<evidence type="ECO:0000259" key="17">
    <source>
        <dbReference type="PROSITE" id="PS50109"/>
    </source>
</evidence>
<dbReference type="Gene3D" id="1.10.287.130">
    <property type="match status" value="1"/>
</dbReference>
<dbReference type="PANTHER" id="PTHR44936:SF5">
    <property type="entry name" value="SENSOR HISTIDINE KINASE ENVZ"/>
    <property type="match status" value="1"/>
</dbReference>
<protein>
    <recommendedName>
        <fullName evidence="3">histidine kinase</fullName>
        <ecNumber evidence="3">2.7.13.3</ecNumber>
    </recommendedName>
</protein>
<keyword evidence="6" id="KW-0597">Phosphoprotein</keyword>
<dbReference type="Pfam" id="PF00512">
    <property type="entry name" value="HisKA"/>
    <property type="match status" value="1"/>
</dbReference>
<dbReference type="EMBL" id="MDDS01000068">
    <property type="protein sequence ID" value="ODP36419.1"/>
    <property type="molecule type" value="Genomic_DNA"/>
</dbReference>
<keyword evidence="9" id="KW-0547">Nucleotide-binding</keyword>
<dbReference type="InterPro" id="IPR005467">
    <property type="entry name" value="His_kinase_dom"/>
</dbReference>
<dbReference type="SMART" id="SM00387">
    <property type="entry name" value="HATPase_c"/>
    <property type="match status" value="1"/>
</dbReference>
<dbReference type="InterPro" id="IPR003661">
    <property type="entry name" value="HisK_dim/P_dom"/>
</dbReference>
<comment type="subcellular location">
    <subcellularLocation>
        <location evidence="2">Cell inner membrane</location>
        <topology evidence="2">Multi-pass membrane protein</topology>
    </subcellularLocation>
</comment>
<keyword evidence="12 16" id="KW-1133">Transmembrane helix</keyword>
<gene>
    <name evidence="19" type="ORF">BFL28_05290</name>
</gene>
<evidence type="ECO:0000256" key="12">
    <source>
        <dbReference type="ARBA" id="ARBA00022989"/>
    </source>
</evidence>
<evidence type="ECO:0000256" key="15">
    <source>
        <dbReference type="SAM" id="MobiDB-lite"/>
    </source>
</evidence>
<feature type="region of interest" description="Disordered" evidence="15">
    <location>
        <begin position="60"/>
        <end position="81"/>
    </location>
</feature>
<dbReference type="InterPro" id="IPR036097">
    <property type="entry name" value="HisK_dim/P_sf"/>
</dbReference>
<keyword evidence="11" id="KW-0067">ATP-binding</keyword>
<dbReference type="SUPFAM" id="SSF55874">
    <property type="entry name" value="ATPase domain of HSP90 chaperone/DNA topoisomerase II/histidine kinase"/>
    <property type="match status" value="1"/>
</dbReference>
<evidence type="ECO:0000313" key="20">
    <source>
        <dbReference type="Proteomes" id="UP000094487"/>
    </source>
</evidence>